<organism evidence="1 2">
    <name type="scientific">Prescottella soli</name>
    <dbReference type="NCBI Taxonomy" id="1543852"/>
    <lineage>
        <taxon>Bacteria</taxon>
        <taxon>Bacillati</taxon>
        <taxon>Actinomycetota</taxon>
        <taxon>Actinomycetes</taxon>
        <taxon>Mycobacteriales</taxon>
        <taxon>Nocardiaceae</taxon>
        <taxon>Prescottella</taxon>
    </lineage>
</organism>
<sequence>MTDVVQFPSRTDRARCGKEARRRVPFDTLADIGPDAARDPLGLLADQARTRVPDLVPVRYSRMATTPFTFLRGSALVMAHDLSRAPDTGLRVQLCGDAHLGNFGIFATPERRLAFDLNDFDETYPGPFDWDVKRLVTSVEVAARQIGFGEKRRSRITRACVAEYRETMISQAGQGNLAVWYAHVDPTTELAQLRDELDSTTRRTSRKTVEKSWRYGSLQALEKLTAVVDGRRRIVSRPPLIVPIEEVFADEDADAMYREFRTRLDEYRATLHHASEVPFGQYEFVQAARKVVGVGSVGTRCWILLMRGADDDDPLILQAKEVERSVLSRYLDGPSYPCEGRRVVGGQRVMQAASDIFLGWQQGEGLDGVRRDYYLRQLRDAKASASVESMTPSGMEMYGRLCGRVLAQAHARSGDRVTIAAYLGSGSGFDEAVTAFARAYADRNAGDHAALVDALGSGRIAQA</sequence>
<dbReference type="InterPro" id="IPR018721">
    <property type="entry name" value="DUF2252"/>
</dbReference>
<proteinExistence type="predicted"/>
<keyword evidence="2" id="KW-1185">Reference proteome</keyword>
<dbReference type="Pfam" id="PF10009">
    <property type="entry name" value="DUF2252"/>
    <property type="match status" value="1"/>
</dbReference>
<accession>A0ABW9FP59</accession>
<dbReference type="RefSeq" id="WP_348608159.1">
    <property type="nucleotide sequence ID" value="NZ_CP157276.1"/>
</dbReference>
<protein>
    <submittedName>
        <fullName evidence="1">DUF2252 domain-containing protein</fullName>
    </submittedName>
</protein>
<reference evidence="1 2" key="1">
    <citation type="submission" date="2023-11" db="EMBL/GenBank/DDBJ databases">
        <authorList>
            <person name="Val-Calvo J."/>
            <person name="Scortti M."/>
            <person name="Vazquez-Boland J."/>
        </authorList>
    </citation>
    <scope>NUCLEOTIDE SEQUENCE [LARGE SCALE GENOMIC DNA]</scope>
    <source>
        <strain evidence="1 2">DSM 46662</strain>
    </source>
</reference>
<name>A0ABW9FP59_9NOCA</name>
<dbReference type="EMBL" id="JBDLNU010000001">
    <property type="protein sequence ID" value="MFM1727297.1"/>
    <property type="molecule type" value="Genomic_DNA"/>
</dbReference>
<dbReference type="PANTHER" id="PTHR39441:SF1">
    <property type="entry name" value="DUF2252 DOMAIN-CONTAINING PROTEIN"/>
    <property type="match status" value="1"/>
</dbReference>
<comment type="caution">
    <text evidence="1">The sequence shown here is derived from an EMBL/GenBank/DDBJ whole genome shotgun (WGS) entry which is preliminary data.</text>
</comment>
<gene>
    <name evidence="1" type="ORF">ABEU19_000755</name>
</gene>
<evidence type="ECO:0000313" key="2">
    <source>
        <dbReference type="Proteomes" id="UP001629744"/>
    </source>
</evidence>
<dbReference type="Proteomes" id="UP001629744">
    <property type="component" value="Unassembled WGS sequence"/>
</dbReference>
<evidence type="ECO:0000313" key="1">
    <source>
        <dbReference type="EMBL" id="MFM1727297.1"/>
    </source>
</evidence>
<dbReference type="PANTHER" id="PTHR39441">
    <property type="entry name" value="DUF2252 DOMAIN-CONTAINING PROTEIN"/>
    <property type="match status" value="1"/>
</dbReference>